<evidence type="ECO:0000259" key="1">
    <source>
        <dbReference type="Pfam" id="PF00534"/>
    </source>
</evidence>
<feature type="domain" description="Glycosyl transferase family 1" evidence="1">
    <location>
        <begin position="194"/>
        <end position="359"/>
    </location>
</feature>
<reference evidence="3 4" key="1">
    <citation type="submission" date="2020-08" db="EMBL/GenBank/DDBJ databases">
        <title>Genomic Encyclopedia of Type Strains, Phase IV (KMG-IV): sequencing the most valuable type-strain genomes for metagenomic binning, comparative biology and taxonomic classification.</title>
        <authorList>
            <person name="Goeker M."/>
        </authorList>
    </citation>
    <scope>NUCLEOTIDE SEQUENCE [LARGE SCALE GENOMIC DNA]</scope>
    <source>
        <strain evidence="3 4">DSM 27165</strain>
    </source>
</reference>
<comment type="caution">
    <text evidence="3">The sequence shown here is derived from an EMBL/GenBank/DDBJ whole genome shotgun (WGS) entry which is preliminary data.</text>
</comment>
<dbReference type="InterPro" id="IPR050194">
    <property type="entry name" value="Glycosyltransferase_grp1"/>
</dbReference>
<accession>A0A840MTB8</accession>
<feature type="domain" description="Glycosyltransferase subfamily 4-like N-terminal" evidence="2">
    <location>
        <begin position="14"/>
        <end position="185"/>
    </location>
</feature>
<evidence type="ECO:0000259" key="2">
    <source>
        <dbReference type="Pfam" id="PF13439"/>
    </source>
</evidence>
<dbReference type="Pfam" id="PF13439">
    <property type="entry name" value="Glyco_transf_4"/>
    <property type="match status" value="1"/>
</dbReference>
<dbReference type="PANTHER" id="PTHR45947:SF3">
    <property type="entry name" value="SULFOQUINOVOSYL TRANSFERASE SQD2"/>
    <property type="match status" value="1"/>
</dbReference>
<dbReference type="GO" id="GO:0016757">
    <property type="term" value="F:glycosyltransferase activity"/>
    <property type="evidence" value="ECO:0007669"/>
    <property type="project" value="InterPro"/>
</dbReference>
<dbReference type="RefSeq" id="WP_184041730.1">
    <property type="nucleotide sequence ID" value="NZ_JACHHY010000031.1"/>
</dbReference>
<dbReference type="Gene3D" id="3.40.50.2000">
    <property type="entry name" value="Glycogen Phosphorylase B"/>
    <property type="match status" value="2"/>
</dbReference>
<proteinExistence type="predicted"/>
<dbReference type="PANTHER" id="PTHR45947">
    <property type="entry name" value="SULFOQUINOVOSYL TRANSFERASE SQD2"/>
    <property type="match status" value="1"/>
</dbReference>
<evidence type="ECO:0000313" key="3">
    <source>
        <dbReference type="EMBL" id="MBB5020329.1"/>
    </source>
</evidence>
<gene>
    <name evidence="3" type="ORF">HNQ59_003648</name>
</gene>
<dbReference type="InterPro" id="IPR001296">
    <property type="entry name" value="Glyco_trans_1"/>
</dbReference>
<dbReference type="AlphaFoldDB" id="A0A840MTB8"/>
<organism evidence="3 4">
    <name type="scientific">Chitinivorax tropicus</name>
    <dbReference type="NCBI Taxonomy" id="714531"/>
    <lineage>
        <taxon>Bacteria</taxon>
        <taxon>Pseudomonadati</taxon>
        <taxon>Pseudomonadota</taxon>
        <taxon>Betaproteobacteria</taxon>
        <taxon>Chitinivorax</taxon>
    </lineage>
</organism>
<keyword evidence="3" id="KW-0808">Transferase</keyword>
<dbReference type="InterPro" id="IPR028098">
    <property type="entry name" value="Glyco_trans_4-like_N"/>
</dbReference>
<name>A0A840MTB8_9PROT</name>
<dbReference type="Proteomes" id="UP000575898">
    <property type="component" value="Unassembled WGS sequence"/>
</dbReference>
<dbReference type="SUPFAM" id="SSF53756">
    <property type="entry name" value="UDP-Glycosyltransferase/glycogen phosphorylase"/>
    <property type="match status" value="1"/>
</dbReference>
<protein>
    <submittedName>
        <fullName evidence="3">Glycosyltransferase involved in cell wall biosynthesis</fullName>
    </submittedName>
</protein>
<evidence type="ECO:0000313" key="4">
    <source>
        <dbReference type="Proteomes" id="UP000575898"/>
    </source>
</evidence>
<sequence>MNVLMISDVYFPRINGVSTSIQTFRQMLKPLGIDSLLVAPAYPHAPEQVADEIRVPSRYLPFDPEDRLMRYQALNRALAAIPPDRYDLIHIQTPFAAHYAGIRLAKHVNKPTVITYHTLFAEYVHCYAPWLPSSLGRHVAQGLSKRQCNQADMVIAPSRLMESTLRRYGITTPIQVVPTGIPIERFQHGNRMLFRQRHQIPDHQIVALFVGRVAHEKNLPLLITAFELALQTQPHLLLVIAGEGPAKASIEAMVKKRGLVQSVRFIGYLDREKDLPDCYHAADLFVFPSLTETQGLVLIEAMAAGLPVVGIPAMGASEIILADHGSLPVRNCPHDMANMIIRLAENTTLRAELSRAAKAFARTWGDDAMAAKLAQAYERVTFGQAGQHESMLSQTG</sequence>
<dbReference type="EMBL" id="JACHHY010000031">
    <property type="protein sequence ID" value="MBB5020329.1"/>
    <property type="molecule type" value="Genomic_DNA"/>
</dbReference>
<dbReference type="Pfam" id="PF00534">
    <property type="entry name" value="Glycos_transf_1"/>
    <property type="match status" value="1"/>
</dbReference>
<keyword evidence="4" id="KW-1185">Reference proteome</keyword>